<proteinExistence type="predicted"/>
<dbReference type="AlphaFoldDB" id="A0A327PZQ3"/>
<evidence type="ECO:0000256" key="1">
    <source>
        <dbReference type="SAM" id="Phobius"/>
    </source>
</evidence>
<feature type="transmembrane region" description="Helical" evidence="1">
    <location>
        <begin position="90"/>
        <end position="108"/>
    </location>
</feature>
<feature type="transmembrane region" description="Helical" evidence="1">
    <location>
        <begin position="59"/>
        <end position="78"/>
    </location>
</feature>
<keyword evidence="1" id="KW-0812">Transmembrane</keyword>
<organism evidence="2 3">
    <name type="scientific">Chitinophaga skermanii</name>
    <dbReference type="NCBI Taxonomy" id="331697"/>
    <lineage>
        <taxon>Bacteria</taxon>
        <taxon>Pseudomonadati</taxon>
        <taxon>Bacteroidota</taxon>
        <taxon>Chitinophagia</taxon>
        <taxon>Chitinophagales</taxon>
        <taxon>Chitinophagaceae</taxon>
        <taxon>Chitinophaga</taxon>
    </lineage>
</organism>
<protein>
    <submittedName>
        <fullName evidence="2">Uncharacterized protein</fullName>
    </submittedName>
</protein>
<accession>A0A327PZQ3</accession>
<feature type="transmembrane region" description="Helical" evidence="1">
    <location>
        <begin position="114"/>
        <end position="133"/>
    </location>
</feature>
<gene>
    <name evidence="2" type="ORF">LX64_05019</name>
</gene>
<keyword evidence="1" id="KW-0472">Membrane</keyword>
<feature type="transmembrane region" description="Helical" evidence="1">
    <location>
        <begin position="188"/>
        <end position="208"/>
    </location>
</feature>
<dbReference type="Proteomes" id="UP000249547">
    <property type="component" value="Unassembled WGS sequence"/>
</dbReference>
<sequence>MFLKILHIISIWIVVLPAVAGFINYKGLNNDSKWIFYLVLAALVPQLLTFMFYQENALLNISYNLYTPVEFGMLFMLFRSKMRFPFHRKFMVGTLILYAGITTYLFIVKGLHGQFLNELVCVNNTIYLVWMLYLLKEQYFTDQNLIRADNPFAWYLGALIFYAPCTLLTFALYYYIRQPSNELLFGISMIHNICNIIMYLCFTVGLFLNKQNAHGYR</sequence>
<feature type="transmembrane region" description="Helical" evidence="1">
    <location>
        <begin position="154"/>
        <end position="176"/>
    </location>
</feature>
<keyword evidence="3" id="KW-1185">Reference proteome</keyword>
<name>A0A327PZQ3_9BACT</name>
<feature type="transmembrane region" description="Helical" evidence="1">
    <location>
        <begin position="34"/>
        <end position="53"/>
    </location>
</feature>
<dbReference type="EMBL" id="QLLL01000014">
    <property type="protein sequence ID" value="RAI97715.1"/>
    <property type="molecule type" value="Genomic_DNA"/>
</dbReference>
<keyword evidence="1" id="KW-1133">Transmembrane helix</keyword>
<evidence type="ECO:0000313" key="2">
    <source>
        <dbReference type="EMBL" id="RAI97715.1"/>
    </source>
</evidence>
<dbReference type="RefSeq" id="WP_148707461.1">
    <property type="nucleotide sequence ID" value="NZ_QLLL01000014.1"/>
</dbReference>
<comment type="caution">
    <text evidence="2">The sequence shown here is derived from an EMBL/GenBank/DDBJ whole genome shotgun (WGS) entry which is preliminary data.</text>
</comment>
<reference evidence="2 3" key="1">
    <citation type="submission" date="2018-06" db="EMBL/GenBank/DDBJ databases">
        <title>Genomic Encyclopedia of Archaeal and Bacterial Type Strains, Phase II (KMG-II): from individual species to whole genera.</title>
        <authorList>
            <person name="Goeker M."/>
        </authorList>
    </citation>
    <scope>NUCLEOTIDE SEQUENCE [LARGE SCALE GENOMIC DNA]</scope>
    <source>
        <strain evidence="2 3">DSM 23857</strain>
    </source>
</reference>
<evidence type="ECO:0000313" key="3">
    <source>
        <dbReference type="Proteomes" id="UP000249547"/>
    </source>
</evidence>
<feature type="transmembrane region" description="Helical" evidence="1">
    <location>
        <begin position="6"/>
        <end position="25"/>
    </location>
</feature>
<dbReference type="OrthoDB" id="823312at2"/>